<dbReference type="Pfam" id="PF13962">
    <property type="entry name" value="PGG"/>
    <property type="match status" value="1"/>
</dbReference>
<feature type="transmembrane region" description="Helical" evidence="1">
    <location>
        <begin position="453"/>
        <end position="473"/>
    </location>
</feature>
<feature type="transmembrane region" description="Helical" evidence="1">
    <location>
        <begin position="380"/>
        <end position="401"/>
    </location>
</feature>
<proteinExistence type="predicted"/>
<dbReference type="PANTHER" id="PTHR24177:SF301">
    <property type="entry name" value="ANKYRIN REPEAT-CONTAINING DOMAIN, PGG DOMAIN PROTEIN-RELATED"/>
    <property type="match status" value="1"/>
</dbReference>
<dbReference type="Pfam" id="PF12796">
    <property type="entry name" value="Ank_2"/>
    <property type="match status" value="1"/>
</dbReference>
<reference evidence="3 4" key="1">
    <citation type="submission" date="2024-04" db="EMBL/GenBank/DDBJ databases">
        <title>The reference genome of an endangered Asteraceae, Deinandra increscens subsp. villosa, native to the Central Coast of California.</title>
        <authorList>
            <person name="Guilliams M."/>
            <person name="Hasenstab-Lehman K."/>
            <person name="Meyer R."/>
            <person name="Mcevoy S."/>
        </authorList>
    </citation>
    <scope>NUCLEOTIDE SEQUENCE [LARGE SCALE GENOMIC DNA]</scope>
    <source>
        <tissue evidence="3">Leaf</tissue>
    </source>
</reference>
<keyword evidence="1" id="KW-0472">Membrane</keyword>
<dbReference type="Proteomes" id="UP001408789">
    <property type="component" value="Unassembled WGS sequence"/>
</dbReference>
<evidence type="ECO:0000313" key="3">
    <source>
        <dbReference type="EMBL" id="KAK9048984.1"/>
    </source>
</evidence>
<organism evidence="3 4">
    <name type="scientific">Deinandra increscens subsp. villosa</name>
    <dbReference type="NCBI Taxonomy" id="3103831"/>
    <lineage>
        <taxon>Eukaryota</taxon>
        <taxon>Viridiplantae</taxon>
        <taxon>Streptophyta</taxon>
        <taxon>Embryophyta</taxon>
        <taxon>Tracheophyta</taxon>
        <taxon>Spermatophyta</taxon>
        <taxon>Magnoliopsida</taxon>
        <taxon>eudicotyledons</taxon>
        <taxon>Gunneridae</taxon>
        <taxon>Pentapetalae</taxon>
        <taxon>asterids</taxon>
        <taxon>campanulids</taxon>
        <taxon>Asterales</taxon>
        <taxon>Asteraceae</taxon>
        <taxon>Asteroideae</taxon>
        <taxon>Heliantheae alliance</taxon>
        <taxon>Madieae</taxon>
        <taxon>Madiinae</taxon>
        <taxon>Deinandra</taxon>
    </lineage>
</organism>
<dbReference type="InterPro" id="IPR026961">
    <property type="entry name" value="PGG_dom"/>
</dbReference>
<protein>
    <recommendedName>
        <fullName evidence="2">PGG domain-containing protein</fullName>
    </recommendedName>
</protein>
<dbReference type="InterPro" id="IPR002110">
    <property type="entry name" value="Ankyrin_rpt"/>
</dbReference>
<keyword evidence="1" id="KW-0812">Transmembrane</keyword>
<keyword evidence="4" id="KW-1185">Reference proteome</keyword>
<sequence>MTGDWEAANLILSQRQELVRFSITENHETALHIAASAQNSKFVEELVKMMAPEDMELQNKSGNTALCLVALSGNKKLAEFLVNQNPRLPLIRGSIKMMPLYMAALYGDRDTVNWVVLKCVEADLFDIALEMMEDIPELARTEEILGVLARKPYAFENREPNFCWRVVKSCFGAPIEEEETEAMELLKMEKFPSRVLFVAAQMGNTKFLVEIIRQYPDLIYKVNDENQTIFHIAISYRHESIYNLLHEIAVKDGLTTIADSEGNNMLHLVGMLSQNTSSRDVSGDIFEMQRELLWFKEVEAMMMFDYRERKNKAGKTPRQLFTETHKGLLSRSEEWIKGTASQCMVVAVLLAGIVFGAAYAVPGGYDQNTGYSMFTHKGAFIAFVISDALSLIFSSISFLFFTSILSSRYCERDFFESLPQKLMVGLTTIFIAILMMMITFSLSFFVLYRSNLIWVPVFVSVVAIATVVLHGRLQRSLLVSLYRSIYGSRYKTFKPKKRVLYIPNPKF</sequence>
<accession>A0AAP0C8E8</accession>
<name>A0AAP0C8E8_9ASTR</name>
<gene>
    <name evidence="3" type="ORF">SSX86_032049</name>
</gene>
<evidence type="ECO:0000256" key="1">
    <source>
        <dbReference type="SAM" id="Phobius"/>
    </source>
</evidence>
<dbReference type="Gene3D" id="1.25.40.20">
    <property type="entry name" value="Ankyrin repeat-containing domain"/>
    <property type="match status" value="2"/>
</dbReference>
<dbReference type="SMART" id="SM00248">
    <property type="entry name" value="ANK"/>
    <property type="match status" value="4"/>
</dbReference>
<feature type="transmembrane region" description="Helical" evidence="1">
    <location>
        <begin position="422"/>
        <end position="447"/>
    </location>
</feature>
<evidence type="ECO:0000259" key="2">
    <source>
        <dbReference type="Pfam" id="PF13962"/>
    </source>
</evidence>
<feature type="transmembrane region" description="Helical" evidence="1">
    <location>
        <begin position="339"/>
        <end position="360"/>
    </location>
</feature>
<dbReference type="EMBL" id="JBCNJP010009042">
    <property type="protein sequence ID" value="KAK9048984.1"/>
    <property type="molecule type" value="Genomic_DNA"/>
</dbReference>
<dbReference type="SUPFAM" id="SSF48403">
    <property type="entry name" value="Ankyrin repeat"/>
    <property type="match status" value="1"/>
</dbReference>
<keyword evidence="1" id="KW-1133">Transmembrane helix</keyword>
<dbReference type="AlphaFoldDB" id="A0AAP0C8E8"/>
<dbReference type="PANTHER" id="PTHR24177">
    <property type="entry name" value="CASKIN"/>
    <property type="match status" value="1"/>
</dbReference>
<dbReference type="InterPro" id="IPR036770">
    <property type="entry name" value="Ankyrin_rpt-contain_sf"/>
</dbReference>
<feature type="domain" description="PGG" evidence="2">
    <location>
        <begin position="334"/>
        <end position="446"/>
    </location>
</feature>
<evidence type="ECO:0000313" key="4">
    <source>
        <dbReference type="Proteomes" id="UP001408789"/>
    </source>
</evidence>
<comment type="caution">
    <text evidence="3">The sequence shown here is derived from an EMBL/GenBank/DDBJ whole genome shotgun (WGS) entry which is preliminary data.</text>
</comment>
<dbReference type="GO" id="GO:0016020">
    <property type="term" value="C:membrane"/>
    <property type="evidence" value="ECO:0007669"/>
    <property type="project" value="TreeGrafter"/>
</dbReference>